<gene>
    <name evidence="2" type="ORF">SAMN04488059_10850</name>
</gene>
<sequence length="51" mass="5892">MMRFPYPLYLQQHKDPQEAGQQTDQISNWTLAWICAAFWGVILAIALLVTL</sequence>
<evidence type="ECO:0000313" key="3">
    <source>
        <dbReference type="Proteomes" id="UP000182258"/>
    </source>
</evidence>
<reference evidence="2 3" key="1">
    <citation type="submission" date="2016-10" db="EMBL/GenBank/DDBJ databases">
        <authorList>
            <person name="de Groot N.N."/>
        </authorList>
    </citation>
    <scope>NUCLEOTIDE SEQUENCE [LARGE SCALE GENOMIC DNA]</scope>
    <source>
        <strain evidence="2 3">CGMCC 1.10210</strain>
    </source>
</reference>
<keyword evidence="1" id="KW-0812">Transmembrane</keyword>
<dbReference type="Proteomes" id="UP000182258">
    <property type="component" value="Unassembled WGS sequence"/>
</dbReference>
<dbReference type="EMBL" id="FOMB01000008">
    <property type="protein sequence ID" value="SFC64254.1"/>
    <property type="molecule type" value="Genomic_DNA"/>
</dbReference>
<evidence type="ECO:0000256" key="1">
    <source>
        <dbReference type="SAM" id="Phobius"/>
    </source>
</evidence>
<keyword evidence="1" id="KW-1133">Transmembrane helix</keyword>
<accession>A0A1I1KTW0</accession>
<protein>
    <submittedName>
        <fullName evidence="2">Uncharacterized protein</fullName>
    </submittedName>
</protein>
<dbReference type="STRING" id="728005.SAMN04488059_10850"/>
<name>A0A1I1KTW0_9HYPH</name>
<keyword evidence="1" id="KW-0472">Membrane</keyword>
<feature type="transmembrane region" description="Helical" evidence="1">
    <location>
        <begin position="31"/>
        <end position="49"/>
    </location>
</feature>
<dbReference type="AlphaFoldDB" id="A0A1I1KTW0"/>
<organism evidence="2 3">
    <name type="scientific">Devosia psychrophila</name>
    <dbReference type="NCBI Taxonomy" id="728005"/>
    <lineage>
        <taxon>Bacteria</taxon>
        <taxon>Pseudomonadati</taxon>
        <taxon>Pseudomonadota</taxon>
        <taxon>Alphaproteobacteria</taxon>
        <taxon>Hyphomicrobiales</taxon>
        <taxon>Devosiaceae</taxon>
        <taxon>Devosia</taxon>
    </lineage>
</organism>
<dbReference type="RefSeq" id="WP_158409619.1">
    <property type="nucleotide sequence ID" value="NZ_FOMB01000008.1"/>
</dbReference>
<proteinExistence type="predicted"/>
<evidence type="ECO:0000313" key="2">
    <source>
        <dbReference type="EMBL" id="SFC64254.1"/>
    </source>
</evidence>